<feature type="compositionally biased region" description="Polar residues" evidence="1">
    <location>
        <begin position="16"/>
        <end position="25"/>
    </location>
</feature>
<evidence type="ECO:0008006" key="4">
    <source>
        <dbReference type="Google" id="ProtNLM"/>
    </source>
</evidence>
<dbReference type="EMBL" id="MFGB01000018">
    <property type="protein sequence ID" value="OGF25984.1"/>
    <property type="molecule type" value="Genomic_DNA"/>
</dbReference>
<gene>
    <name evidence="2" type="ORF">A2227_05795</name>
</gene>
<accession>A0A1F5SH45</accession>
<sequence>MTNNFSNFYNTLKLTEDTANAGNNSDKSDEKPPETANGQVNANEEENTENSGKNVDNNKENDASDAILVKAVKSQNKRKFIKKSVKDDNYLILANNYQNPDIRENQLPLTKKVFKPIWLSVSESAKLGGVAQKTIRRALTGKQLKYKIVKDRYLIDLASVVTFLCSNTKLKNKLNFNGIGQYVDIWRG</sequence>
<name>A0A1F5SH45_9BACT</name>
<organism evidence="2 3">
    <name type="scientific">Candidatus Falkowbacteria bacterium RIFOXYA2_FULL_47_19</name>
    <dbReference type="NCBI Taxonomy" id="1797994"/>
    <lineage>
        <taxon>Bacteria</taxon>
        <taxon>Candidatus Falkowiibacteriota</taxon>
    </lineage>
</organism>
<dbReference type="Proteomes" id="UP000178367">
    <property type="component" value="Unassembled WGS sequence"/>
</dbReference>
<reference evidence="2 3" key="1">
    <citation type="journal article" date="2016" name="Nat. Commun.">
        <title>Thousands of microbial genomes shed light on interconnected biogeochemical processes in an aquifer system.</title>
        <authorList>
            <person name="Anantharaman K."/>
            <person name="Brown C.T."/>
            <person name="Hug L.A."/>
            <person name="Sharon I."/>
            <person name="Castelle C.J."/>
            <person name="Probst A.J."/>
            <person name="Thomas B.C."/>
            <person name="Singh A."/>
            <person name="Wilkins M.J."/>
            <person name="Karaoz U."/>
            <person name="Brodie E.L."/>
            <person name="Williams K.H."/>
            <person name="Hubbard S.S."/>
            <person name="Banfield J.F."/>
        </authorList>
    </citation>
    <scope>NUCLEOTIDE SEQUENCE [LARGE SCALE GENOMIC DNA]</scope>
</reference>
<dbReference type="AlphaFoldDB" id="A0A1F5SH45"/>
<proteinExistence type="predicted"/>
<evidence type="ECO:0000313" key="3">
    <source>
        <dbReference type="Proteomes" id="UP000178367"/>
    </source>
</evidence>
<evidence type="ECO:0000256" key="1">
    <source>
        <dbReference type="SAM" id="MobiDB-lite"/>
    </source>
</evidence>
<feature type="region of interest" description="Disordered" evidence="1">
    <location>
        <begin position="16"/>
        <end position="62"/>
    </location>
</feature>
<comment type="caution">
    <text evidence="2">The sequence shown here is derived from an EMBL/GenBank/DDBJ whole genome shotgun (WGS) entry which is preliminary data.</text>
</comment>
<evidence type="ECO:0000313" key="2">
    <source>
        <dbReference type="EMBL" id="OGF25984.1"/>
    </source>
</evidence>
<protein>
    <recommendedName>
        <fullName evidence="4">Helix-turn-helix domain-containing protein</fullName>
    </recommendedName>
</protein>